<evidence type="ECO:0000313" key="4">
    <source>
        <dbReference type="Proteomes" id="UP000192277"/>
    </source>
</evidence>
<evidence type="ECO:0000313" key="3">
    <source>
        <dbReference type="EMBL" id="OQP55097.1"/>
    </source>
</evidence>
<accession>A0ABX3P5Q4</accession>
<feature type="region of interest" description="Disordered" evidence="1">
    <location>
        <begin position="118"/>
        <end position="167"/>
    </location>
</feature>
<evidence type="ECO:0000256" key="1">
    <source>
        <dbReference type="SAM" id="MobiDB-lite"/>
    </source>
</evidence>
<reference evidence="3 4" key="1">
    <citation type="submission" date="2016-04" db="EMBL/GenBank/DDBJ databases">
        <authorList>
            <person name="Chen L."/>
            <person name="Zhuang W."/>
            <person name="Wang G."/>
        </authorList>
    </citation>
    <scope>NUCLEOTIDE SEQUENCE [LARGE SCALE GENOMIC DNA]</scope>
    <source>
        <strain evidence="4">GR20</strain>
    </source>
</reference>
<evidence type="ECO:0000256" key="2">
    <source>
        <dbReference type="SAM" id="SignalP"/>
    </source>
</evidence>
<keyword evidence="4" id="KW-1185">Reference proteome</keyword>
<evidence type="ECO:0008006" key="5">
    <source>
        <dbReference type="Google" id="ProtNLM"/>
    </source>
</evidence>
<feature type="compositionally biased region" description="Basic and acidic residues" evidence="1">
    <location>
        <begin position="136"/>
        <end position="167"/>
    </location>
</feature>
<organism evidence="3 4">
    <name type="scientific">Niastella koreensis</name>
    <dbReference type="NCBI Taxonomy" id="354356"/>
    <lineage>
        <taxon>Bacteria</taxon>
        <taxon>Pseudomonadati</taxon>
        <taxon>Bacteroidota</taxon>
        <taxon>Chitinophagia</taxon>
        <taxon>Chitinophagales</taxon>
        <taxon>Chitinophagaceae</taxon>
        <taxon>Niastella</taxon>
    </lineage>
</organism>
<dbReference type="EMBL" id="LWBO01000001">
    <property type="protein sequence ID" value="OQP55097.1"/>
    <property type="molecule type" value="Genomic_DNA"/>
</dbReference>
<feature type="signal peptide" evidence="2">
    <location>
        <begin position="1"/>
        <end position="18"/>
    </location>
</feature>
<name>A0ABX3P5Q4_9BACT</name>
<sequence>MKKIFTLAAILFSITTFAAEYPGPNDSKVAIRSFSDAYIQVFIDGRQYNMNQNGFAFDNICAGRHQIEVYKIDNYGRFRTRPQRVYCNVSFVKPWESLNINIDRFECVNVQTRFDRDDRRGGYNGGGYNQGGYDNRGYDNRGYDNRGYDRDNGRGPVYNDRDDHYRH</sequence>
<protein>
    <recommendedName>
        <fullName evidence="5">PEGA domain-containing protein</fullName>
    </recommendedName>
</protein>
<keyword evidence="2" id="KW-0732">Signal</keyword>
<gene>
    <name evidence="3" type="ORF">A4D02_01910</name>
</gene>
<comment type="caution">
    <text evidence="3">The sequence shown here is derived from an EMBL/GenBank/DDBJ whole genome shotgun (WGS) entry which is preliminary data.</text>
</comment>
<feature type="chain" id="PRO_5046247164" description="PEGA domain-containing protein" evidence="2">
    <location>
        <begin position="19"/>
        <end position="167"/>
    </location>
</feature>
<dbReference type="RefSeq" id="WP_014222666.1">
    <property type="nucleotide sequence ID" value="NZ_LWBO01000001.1"/>
</dbReference>
<dbReference type="Proteomes" id="UP000192277">
    <property type="component" value="Unassembled WGS sequence"/>
</dbReference>
<proteinExistence type="predicted"/>